<keyword evidence="5 6" id="KW-0472">Membrane</keyword>
<reference evidence="8" key="1">
    <citation type="submission" date="2020-05" db="EMBL/GenBank/DDBJ databases">
        <authorList>
            <person name="Chiriac C."/>
            <person name="Salcher M."/>
            <person name="Ghai R."/>
            <person name="Kavagutti S V."/>
        </authorList>
    </citation>
    <scope>NUCLEOTIDE SEQUENCE</scope>
</reference>
<evidence type="ECO:0000256" key="4">
    <source>
        <dbReference type="ARBA" id="ARBA00022989"/>
    </source>
</evidence>
<evidence type="ECO:0000259" key="7">
    <source>
        <dbReference type="Pfam" id="PF02683"/>
    </source>
</evidence>
<evidence type="ECO:0000313" key="8">
    <source>
        <dbReference type="EMBL" id="CAB4647428.1"/>
    </source>
</evidence>
<dbReference type="AlphaFoldDB" id="A0A6J6KEA0"/>
<accession>A0A6J6KEA0</accession>
<evidence type="ECO:0000256" key="3">
    <source>
        <dbReference type="ARBA" id="ARBA00022692"/>
    </source>
</evidence>
<dbReference type="PANTHER" id="PTHR31272:SF4">
    <property type="entry name" value="CYTOCHROME C-TYPE BIOGENESIS PROTEIN HI_1454-RELATED"/>
    <property type="match status" value="1"/>
</dbReference>
<dbReference type="GO" id="GO:0017004">
    <property type="term" value="P:cytochrome complex assembly"/>
    <property type="evidence" value="ECO:0007669"/>
    <property type="project" value="InterPro"/>
</dbReference>
<comment type="subcellular location">
    <subcellularLocation>
        <location evidence="1">Membrane</location>
        <topology evidence="1">Multi-pass membrane protein</topology>
    </subcellularLocation>
</comment>
<keyword evidence="3 6" id="KW-0812">Transmembrane</keyword>
<dbReference type="GO" id="GO:0016020">
    <property type="term" value="C:membrane"/>
    <property type="evidence" value="ECO:0007669"/>
    <property type="project" value="UniProtKB-SubCell"/>
</dbReference>
<feature type="transmembrane region" description="Helical" evidence="6">
    <location>
        <begin position="102"/>
        <end position="124"/>
    </location>
</feature>
<sequence>MPVIEIVETITSGSLLLAIPLAFLAGLVSFLSPCVLPLVPGYLSYITGVAGARATAQRTSVSRSRAVWGSIVFVSGFSVVFISYGALFGGIGQLLLEYQRTIQMVMGVVVVILGLGFLGAIPAIQRDIRIHRVPTGTLFGAFLLGALFAIGWTPCIGPTLAAVQGMALTEASAVRGAILSAAYCLGLGLPFVFIALFFERSIRTVKVLRKHSRGIMYFGGVMLIVIGLLLVTGYWNDLTIGLRVWAADWGVPI</sequence>
<evidence type="ECO:0000256" key="1">
    <source>
        <dbReference type="ARBA" id="ARBA00004141"/>
    </source>
</evidence>
<evidence type="ECO:0000256" key="5">
    <source>
        <dbReference type="ARBA" id="ARBA00023136"/>
    </source>
</evidence>
<evidence type="ECO:0000256" key="2">
    <source>
        <dbReference type="ARBA" id="ARBA00006143"/>
    </source>
</evidence>
<dbReference type="PANTHER" id="PTHR31272">
    <property type="entry name" value="CYTOCHROME C-TYPE BIOGENESIS PROTEIN HI_1454-RELATED"/>
    <property type="match status" value="1"/>
</dbReference>
<feature type="transmembrane region" description="Helical" evidence="6">
    <location>
        <begin position="173"/>
        <end position="198"/>
    </location>
</feature>
<dbReference type="InterPro" id="IPR003834">
    <property type="entry name" value="Cyt_c_assmbl_TM_dom"/>
</dbReference>
<feature type="transmembrane region" description="Helical" evidence="6">
    <location>
        <begin position="15"/>
        <end position="45"/>
    </location>
</feature>
<gene>
    <name evidence="8" type="ORF">UFOPK2171_00464</name>
</gene>
<dbReference type="EMBL" id="CAEZWD010000040">
    <property type="protein sequence ID" value="CAB4647428.1"/>
    <property type="molecule type" value="Genomic_DNA"/>
</dbReference>
<feature type="transmembrane region" description="Helical" evidence="6">
    <location>
        <begin position="66"/>
        <end position="96"/>
    </location>
</feature>
<dbReference type="Pfam" id="PF02683">
    <property type="entry name" value="DsbD_TM"/>
    <property type="match status" value="1"/>
</dbReference>
<feature type="transmembrane region" description="Helical" evidence="6">
    <location>
        <begin position="136"/>
        <end position="153"/>
    </location>
</feature>
<protein>
    <submittedName>
        <fullName evidence="8">Unannotated protein</fullName>
    </submittedName>
</protein>
<feature type="domain" description="Cytochrome C biogenesis protein transmembrane" evidence="7">
    <location>
        <begin position="16"/>
        <end position="230"/>
    </location>
</feature>
<evidence type="ECO:0000256" key="6">
    <source>
        <dbReference type="SAM" id="Phobius"/>
    </source>
</evidence>
<dbReference type="InterPro" id="IPR051790">
    <property type="entry name" value="Cytochrome_c-biogenesis_DsbD"/>
</dbReference>
<name>A0A6J6KEA0_9ZZZZ</name>
<feature type="transmembrane region" description="Helical" evidence="6">
    <location>
        <begin position="214"/>
        <end position="235"/>
    </location>
</feature>
<proteinExistence type="inferred from homology"/>
<comment type="similarity">
    <text evidence="2">Belongs to the DsbD family.</text>
</comment>
<organism evidence="8">
    <name type="scientific">freshwater metagenome</name>
    <dbReference type="NCBI Taxonomy" id="449393"/>
    <lineage>
        <taxon>unclassified sequences</taxon>
        <taxon>metagenomes</taxon>
        <taxon>ecological metagenomes</taxon>
    </lineage>
</organism>
<keyword evidence="4 6" id="KW-1133">Transmembrane helix</keyword>